<dbReference type="AlphaFoldDB" id="A0A173WQZ8"/>
<dbReference type="RefSeq" id="WP_055286147.1">
    <property type="nucleotide sequence ID" value="NZ_CABIYU010000001.1"/>
</dbReference>
<dbReference type="STRING" id="74426.ERS852399_00312"/>
<accession>A0A173WQZ8</accession>
<dbReference type="Pfam" id="PF11823">
    <property type="entry name" value="Se_S_carrier"/>
    <property type="match status" value="1"/>
</dbReference>
<reference evidence="1 2" key="1">
    <citation type="submission" date="2015-09" db="EMBL/GenBank/DDBJ databases">
        <authorList>
            <consortium name="Pathogen Informatics"/>
        </authorList>
    </citation>
    <scope>NUCLEOTIDE SEQUENCE [LARGE SCALE GENOMIC DNA]</scope>
    <source>
        <strain evidence="1 2">2789STDY5608823</strain>
    </source>
</reference>
<dbReference type="EMBL" id="CYYP01000006">
    <property type="protein sequence ID" value="CUN97779.1"/>
    <property type="molecule type" value="Genomic_DNA"/>
</dbReference>
<organism evidence="1 2">
    <name type="scientific">Collinsella aerofaciens</name>
    <dbReference type="NCBI Taxonomy" id="74426"/>
    <lineage>
        <taxon>Bacteria</taxon>
        <taxon>Bacillati</taxon>
        <taxon>Actinomycetota</taxon>
        <taxon>Coriobacteriia</taxon>
        <taxon>Coriobacteriales</taxon>
        <taxon>Coriobacteriaceae</taxon>
        <taxon>Collinsella</taxon>
    </lineage>
</organism>
<evidence type="ECO:0000313" key="1">
    <source>
        <dbReference type="EMBL" id="CUN97779.1"/>
    </source>
</evidence>
<dbReference type="PaxDb" id="74426-ERS852399_00312"/>
<sequence>MREKRPALVITFPTTAAAMGCESLCIERGLPGRTIPVPGEVAAGCGLAWKALPADEELLRGELAAAGVPTEDFTVIDMWEVVR</sequence>
<dbReference type="InterPro" id="IPR021778">
    <property type="entry name" value="Se/S_carrier-like"/>
</dbReference>
<evidence type="ECO:0000313" key="2">
    <source>
        <dbReference type="Proteomes" id="UP000095468"/>
    </source>
</evidence>
<protein>
    <submittedName>
        <fullName evidence="1">Protein of uncharacterized function (DUF3343)</fullName>
    </submittedName>
</protein>
<gene>
    <name evidence="1" type="ORF">ERS852381_00905</name>
</gene>
<name>A0A173WQZ8_9ACTN</name>
<proteinExistence type="predicted"/>
<dbReference type="PROSITE" id="PS51257">
    <property type="entry name" value="PROKAR_LIPOPROTEIN"/>
    <property type="match status" value="1"/>
</dbReference>
<dbReference type="Proteomes" id="UP000095468">
    <property type="component" value="Unassembled WGS sequence"/>
</dbReference>